<reference evidence="1 2" key="1">
    <citation type="submission" date="2024-11" db="EMBL/GenBank/DDBJ databases">
        <title>Chromosome-level genome assembly of the freshwater bivalve Anodonta woodiana.</title>
        <authorList>
            <person name="Chen X."/>
        </authorList>
    </citation>
    <scope>NUCLEOTIDE SEQUENCE [LARGE SCALE GENOMIC DNA]</scope>
    <source>
        <strain evidence="1">MN2024</strain>
        <tissue evidence="1">Gills</tissue>
    </source>
</reference>
<evidence type="ECO:0000313" key="1">
    <source>
        <dbReference type="EMBL" id="KAL3853835.1"/>
    </source>
</evidence>
<feature type="non-terminal residue" evidence="1">
    <location>
        <position position="55"/>
    </location>
</feature>
<accession>A0ABD3UWJ4</accession>
<evidence type="ECO:0000313" key="2">
    <source>
        <dbReference type="Proteomes" id="UP001634394"/>
    </source>
</evidence>
<gene>
    <name evidence="1" type="ORF">ACJMK2_017336</name>
</gene>
<dbReference type="Proteomes" id="UP001634394">
    <property type="component" value="Unassembled WGS sequence"/>
</dbReference>
<dbReference type="EMBL" id="JBJQND010000015">
    <property type="protein sequence ID" value="KAL3853835.1"/>
    <property type="molecule type" value="Genomic_DNA"/>
</dbReference>
<proteinExistence type="predicted"/>
<dbReference type="AlphaFoldDB" id="A0ABD3UWJ4"/>
<feature type="non-terminal residue" evidence="1">
    <location>
        <position position="1"/>
    </location>
</feature>
<keyword evidence="2" id="KW-1185">Reference proteome</keyword>
<sequence>ETCLNLTIKVNLEEGRRWLCHVDQLNAKPEVYQDGWYIAAAHLHSIDGREQFQKI</sequence>
<protein>
    <submittedName>
        <fullName evidence="1">Uncharacterized protein</fullName>
    </submittedName>
</protein>
<name>A0ABD3UWJ4_SINWO</name>
<comment type="caution">
    <text evidence="1">The sequence shown here is derived from an EMBL/GenBank/DDBJ whole genome shotgun (WGS) entry which is preliminary data.</text>
</comment>
<organism evidence="1 2">
    <name type="scientific">Sinanodonta woodiana</name>
    <name type="common">Chinese pond mussel</name>
    <name type="synonym">Anodonta woodiana</name>
    <dbReference type="NCBI Taxonomy" id="1069815"/>
    <lineage>
        <taxon>Eukaryota</taxon>
        <taxon>Metazoa</taxon>
        <taxon>Spiralia</taxon>
        <taxon>Lophotrochozoa</taxon>
        <taxon>Mollusca</taxon>
        <taxon>Bivalvia</taxon>
        <taxon>Autobranchia</taxon>
        <taxon>Heteroconchia</taxon>
        <taxon>Palaeoheterodonta</taxon>
        <taxon>Unionida</taxon>
        <taxon>Unionoidea</taxon>
        <taxon>Unionidae</taxon>
        <taxon>Unioninae</taxon>
        <taxon>Sinanodonta</taxon>
    </lineage>
</organism>